<feature type="region of interest" description="Disordered" evidence="1">
    <location>
        <begin position="1"/>
        <end position="93"/>
    </location>
</feature>
<feature type="region of interest" description="Disordered" evidence="1">
    <location>
        <begin position="587"/>
        <end position="649"/>
    </location>
</feature>
<evidence type="ECO:0000313" key="2">
    <source>
        <dbReference type="EMBL" id="TGO50987.1"/>
    </source>
</evidence>
<evidence type="ECO:0000313" key="3">
    <source>
        <dbReference type="Proteomes" id="UP000297229"/>
    </source>
</evidence>
<keyword evidence="3" id="KW-1185">Reference proteome</keyword>
<proteinExistence type="predicted"/>
<gene>
    <name evidence="2" type="ORF">BELL_1768g00010</name>
</gene>
<feature type="compositionally biased region" description="Basic and acidic residues" evidence="1">
    <location>
        <begin position="49"/>
        <end position="60"/>
    </location>
</feature>
<dbReference type="EMBL" id="PQXM01001766">
    <property type="protein sequence ID" value="TGO50987.1"/>
    <property type="molecule type" value="Genomic_DNA"/>
</dbReference>
<name>A0A4Z1I2R0_9HELO</name>
<dbReference type="Proteomes" id="UP000297229">
    <property type="component" value="Unassembled WGS sequence"/>
</dbReference>
<feature type="region of interest" description="Disordered" evidence="1">
    <location>
        <begin position="108"/>
        <end position="245"/>
    </location>
</feature>
<feature type="compositionally biased region" description="Polar residues" evidence="1">
    <location>
        <begin position="527"/>
        <end position="552"/>
    </location>
</feature>
<feature type="compositionally biased region" description="Basic and acidic residues" evidence="1">
    <location>
        <begin position="214"/>
        <end position="227"/>
    </location>
</feature>
<reference evidence="2 3" key="1">
    <citation type="submission" date="2017-12" db="EMBL/GenBank/DDBJ databases">
        <title>Comparative genomics of Botrytis spp.</title>
        <authorList>
            <person name="Valero-Jimenez C.A."/>
            <person name="Tapia P."/>
            <person name="Veloso J."/>
            <person name="Silva-Moreno E."/>
            <person name="Staats M."/>
            <person name="Valdes J.H."/>
            <person name="Van Kan J.A.L."/>
        </authorList>
    </citation>
    <scope>NUCLEOTIDE SEQUENCE [LARGE SCALE GENOMIC DNA]</scope>
    <source>
        <strain evidence="2 3">Be9601</strain>
    </source>
</reference>
<sequence length="775" mass="85502">MPRTTRASAAAGGLNSAEIPIENQVDPPQIEMESIPPPKRRGRPPRAKSVMDKTRDRDSGTSKAQSGKPSRERNAEAEEVADAVAEEAADAVGADAVAAKVADVPGAADAMEGARDQKATETDDGTPRVPSVKKSIQIEISDSEEKESDSSDSTDSDGLPEDPLSATLKIAPLKNVANWKGKGKSKVDEEFDDIDGSSPEPPLPVRSKLSKVSKGKEIDLHQDKEMPDIDQAIDDDSDSEPPEWTEDDQILLDATYPQELALWWKCKEIFDCAPQDLFPAGLRASNGHWDGYHYKDQDRYIKNDTCLTGSFCATLSELICFPHFRKNKEYVQYALSSAVKARCGNKAPSDMQEGYNPCVNWDEKFKEIIEDLQGYEIFFDNRQTRIMEQVLSTYFIGEPPPFSEFLDMPRLKKIAKNSRAVKETYDSNHLMNIDLQNLIKAWDSYNQEGGLNLPSIKAYRDVYDKQHGHAKHGMRAKILGWKKAWILQKRQKDKEEASRSKLLALRRSRLFGSSPVLDDPLTDSVENDQSPTQIGSPVTRAPSNSKGKSFSNVDPRDYEDCDVMMGGDDMASDDDFEFEHYDSPAIAIADSPPVPLNDSTPGSLTGSPPGPLIESSADSLVESPPGLLIESTPGPLIESPEKSSIDDSHKADVQDVLDSTQKISPGALGQSQDIPVQEKIERTKVIEQDYNKFSDNGIDGSDDDELPQDENSTGLDVVDKQLMAIDFPEKLLRFHLLDNNDDDIYNSIKNLATTISDSPIFADECVGAECLNRGP</sequence>
<feature type="compositionally biased region" description="Acidic residues" evidence="1">
    <location>
        <begin position="231"/>
        <end position="245"/>
    </location>
</feature>
<feature type="compositionally biased region" description="Acidic residues" evidence="1">
    <location>
        <begin position="77"/>
        <end position="89"/>
    </location>
</feature>
<feature type="region of interest" description="Disordered" evidence="1">
    <location>
        <begin position="516"/>
        <end position="574"/>
    </location>
</feature>
<organism evidence="2 3">
    <name type="scientific">Botrytis elliptica</name>
    <dbReference type="NCBI Taxonomy" id="278938"/>
    <lineage>
        <taxon>Eukaryota</taxon>
        <taxon>Fungi</taxon>
        <taxon>Dikarya</taxon>
        <taxon>Ascomycota</taxon>
        <taxon>Pezizomycotina</taxon>
        <taxon>Leotiomycetes</taxon>
        <taxon>Helotiales</taxon>
        <taxon>Sclerotiniaceae</taxon>
        <taxon>Botrytis</taxon>
    </lineage>
</organism>
<feature type="compositionally biased region" description="Basic and acidic residues" evidence="1">
    <location>
        <begin position="639"/>
        <end position="649"/>
    </location>
</feature>
<feature type="compositionally biased region" description="Basic and acidic residues" evidence="1">
    <location>
        <begin position="112"/>
        <end position="121"/>
    </location>
</feature>
<accession>A0A4Z1I2R0</accession>
<feature type="region of interest" description="Disordered" evidence="1">
    <location>
        <begin position="691"/>
        <end position="712"/>
    </location>
</feature>
<dbReference type="AlphaFoldDB" id="A0A4Z1I2R0"/>
<feature type="compositionally biased region" description="Acidic residues" evidence="1">
    <location>
        <begin position="141"/>
        <end position="160"/>
    </location>
</feature>
<protein>
    <submittedName>
        <fullName evidence="2">Uncharacterized protein</fullName>
    </submittedName>
</protein>
<comment type="caution">
    <text evidence="2">The sequence shown here is derived from an EMBL/GenBank/DDBJ whole genome shotgun (WGS) entry which is preliminary data.</text>
</comment>
<evidence type="ECO:0000256" key="1">
    <source>
        <dbReference type="SAM" id="MobiDB-lite"/>
    </source>
</evidence>